<comment type="caution">
    <text evidence="1">The sequence shown here is derived from an EMBL/GenBank/DDBJ whole genome shotgun (WGS) entry which is preliminary data.</text>
</comment>
<sequence>MSSTEVLTINSELKRKPVGLLDGMNAKQIKLDMNKYTTSSSKSTTFENFIPNYTHLDNTQTEKLASSKFSEYISNHYTVSHTTPSINNVNTKTRFVTQPSAPVTVDYCETCNHVLQHCKGCIDHSKLCGNPHCGNRQKGTSFCVACKGLDEYHPICRNCVGYLPFSAQTNQCAHCKGYFCAASLSNPSLRHSCSTCKNMICWRCSTQCKPTTGDEEIKPELLNENPSDATKASLNIDILMK</sequence>
<protein>
    <submittedName>
        <fullName evidence="1">Uncharacterized protein</fullName>
    </submittedName>
</protein>
<dbReference type="Proteomes" id="UP000193719">
    <property type="component" value="Unassembled WGS sequence"/>
</dbReference>
<dbReference type="OrthoDB" id="2130883at2759"/>
<dbReference type="AlphaFoldDB" id="A0A1Y1UZD9"/>
<name>A0A1Y1UZD9_9FUNG</name>
<organism evidence="1 2">
    <name type="scientific">Piromyces finnis</name>
    <dbReference type="NCBI Taxonomy" id="1754191"/>
    <lineage>
        <taxon>Eukaryota</taxon>
        <taxon>Fungi</taxon>
        <taxon>Fungi incertae sedis</taxon>
        <taxon>Chytridiomycota</taxon>
        <taxon>Chytridiomycota incertae sedis</taxon>
        <taxon>Neocallimastigomycetes</taxon>
        <taxon>Neocallimastigales</taxon>
        <taxon>Neocallimastigaceae</taxon>
        <taxon>Piromyces</taxon>
    </lineage>
</organism>
<reference evidence="1 2" key="1">
    <citation type="submission" date="2016-08" db="EMBL/GenBank/DDBJ databases">
        <title>Genomes of anaerobic fungi encode conserved fungal cellulosomes for biomass hydrolysis.</title>
        <authorList>
            <consortium name="DOE Joint Genome Institute"/>
            <person name="Haitjema C.H."/>
            <person name="Gilmore S.P."/>
            <person name="Henske J.K."/>
            <person name="Solomon K.V."/>
            <person name="De Groot R."/>
            <person name="Kuo A."/>
            <person name="Mondo S.J."/>
            <person name="Salamov A.A."/>
            <person name="Labutti K."/>
            <person name="Zhao Z."/>
            <person name="Chiniquy J."/>
            <person name="Barry K."/>
            <person name="Brewer H.M."/>
            <person name="Purvine S.O."/>
            <person name="Wright A.T."/>
            <person name="Boxma B."/>
            <person name="Van Alen T."/>
            <person name="Hackstein J.H."/>
            <person name="Baker S.E."/>
            <person name="Grigoriev I.V."/>
            <person name="O'Malley M.A."/>
        </authorList>
    </citation>
    <scope>NUCLEOTIDE SEQUENCE [LARGE SCALE GENOMIC DNA]</scope>
    <source>
        <strain evidence="2">finn</strain>
    </source>
</reference>
<keyword evidence="2" id="KW-1185">Reference proteome</keyword>
<proteinExistence type="predicted"/>
<evidence type="ECO:0000313" key="1">
    <source>
        <dbReference type="EMBL" id="ORX44039.1"/>
    </source>
</evidence>
<dbReference type="EMBL" id="MCFH01000048">
    <property type="protein sequence ID" value="ORX44039.1"/>
    <property type="molecule type" value="Genomic_DNA"/>
</dbReference>
<accession>A0A1Y1UZD9</accession>
<evidence type="ECO:0000313" key="2">
    <source>
        <dbReference type="Proteomes" id="UP000193719"/>
    </source>
</evidence>
<gene>
    <name evidence="1" type="ORF">BCR36DRAFT_335193</name>
</gene>
<reference evidence="1 2" key="2">
    <citation type="submission" date="2016-08" db="EMBL/GenBank/DDBJ databases">
        <title>Pervasive Adenine N6-methylation of Active Genes in Fungi.</title>
        <authorList>
            <consortium name="DOE Joint Genome Institute"/>
            <person name="Mondo S.J."/>
            <person name="Dannebaum R.O."/>
            <person name="Kuo R.C."/>
            <person name="Labutti K."/>
            <person name="Haridas S."/>
            <person name="Kuo A."/>
            <person name="Salamov A."/>
            <person name="Ahrendt S.R."/>
            <person name="Lipzen A."/>
            <person name="Sullivan W."/>
            <person name="Andreopoulos W.B."/>
            <person name="Clum A."/>
            <person name="Lindquist E."/>
            <person name="Daum C."/>
            <person name="Ramamoorthy G.K."/>
            <person name="Gryganskyi A."/>
            <person name="Culley D."/>
            <person name="Magnuson J.K."/>
            <person name="James T.Y."/>
            <person name="O'Malley M.A."/>
            <person name="Stajich J.E."/>
            <person name="Spatafora J.W."/>
            <person name="Visel A."/>
            <person name="Grigoriev I.V."/>
        </authorList>
    </citation>
    <scope>NUCLEOTIDE SEQUENCE [LARGE SCALE GENOMIC DNA]</scope>
    <source>
        <strain evidence="2">finn</strain>
    </source>
</reference>